<dbReference type="Proteomes" id="UP000886808">
    <property type="component" value="Unassembled WGS sequence"/>
</dbReference>
<organism evidence="11 12">
    <name type="scientific">Candidatus Butyricicoccus avistercoris</name>
    <dbReference type="NCBI Taxonomy" id="2838518"/>
    <lineage>
        <taxon>Bacteria</taxon>
        <taxon>Bacillati</taxon>
        <taxon>Bacillota</taxon>
        <taxon>Clostridia</taxon>
        <taxon>Eubacteriales</taxon>
        <taxon>Butyricicoccaceae</taxon>
        <taxon>Butyricicoccus</taxon>
    </lineage>
</organism>
<dbReference type="PROSITE" id="PS00092">
    <property type="entry name" value="N6_MTASE"/>
    <property type="match status" value="1"/>
</dbReference>
<dbReference type="InterPro" id="IPR051537">
    <property type="entry name" value="DNA_Adenine_Mtase"/>
</dbReference>
<reference evidence="11" key="2">
    <citation type="submission" date="2021-04" db="EMBL/GenBank/DDBJ databases">
        <authorList>
            <person name="Gilroy R."/>
        </authorList>
    </citation>
    <scope>NUCLEOTIDE SEQUENCE</scope>
    <source>
        <strain evidence="11">CHK193-4272</strain>
    </source>
</reference>
<evidence type="ECO:0000256" key="1">
    <source>
        <dbReference type="ARBA" id="ARBA00010923"/>
    </source>
</evidence>
<name>A0A9D1TIC9_9FIRM</name>
<dbReference type="PANTHER" id="PTHR42933">
    <property type="entry name" value="SLR6095 PROTEIN"/>
    <property type="match status" value="1"/>
</dbReference>
<dbReference type="InterPro" id="IPR029063">
    <property type="entry name" value="SAM-dependent_MTases_sf"/>
</dbReference>
<evidence type="ECO:0000256" key="2">
    <source>
        <dbReference type="ARBA" id="ARBA00011900"/>
    </source>
</evidence>
<dbReference type="Pfam" id="PF02384">
    <property type="entry name" value="N6_Mtase"/>
    <property type="match status" value="1"/>
</dbReference>
<keyword evidence="4" id="KW-0808">Transferase</keyword>
<evidence type="ECO:0000256" key="7">
    <source>
        <dbReference type="ARBA" id="ARBA00023125"/>
    </source>
</evidence>
<evidence type="ECO:0000256" key="6">
    <source>
        <dbReference type="ARBA" id="ARBA00022747"/>
    </source>
</evidence>
<dbReference type="CDD" id="cd02440">
    <property type="entry name" value="AdoMet_MTases"/>
    <property type="match status" value="1"/>
</dbReference>
<evidence type="ECO:0000256" key="4">
    <source>
        <dbReference type="ARBA" id="ARBA00022679"/>
    </source>
</evidence>
<dbReference type="GO" id="GO:0009007">
    <property type="term" value="F:site-specific DNA-methyltransferase (adenine-specific) activity"/>
    <property type="evidence" value="ECO:0007669"/>
    <property type="project" value="UniProtKB-EC"/>
</dbReference>
<dbReference type="InterPro" id="IPR044946">
    <property type="entry name" value="Restrct_endonuc_typeI_TRD_sf"/>
</dbReference>
<keyword evidence="5" id="KW-0949">S-adenosyl-L-methionine</keyword>
<dbReference type="SUPFAM" id="SSF53335">
    <property type="entry name" value="S-adenosyl-L-methionine-dependent methyltransferases"/>
    <property type="match status" value="1"/>
</dbReference>
<comment type="catalytic activity">
    <reaction evidence="8">
        <text>a 2'-deoxyadenosine in DNA + S-adenosyl-L-methionine = an N(6)-methyl-2'-deoxyadenosine in DNA + S-adenosyl-L-homocysteine + H(+)</text>
        <dbReference type="Rhea" id="RHEA:15197"/>
        <dbReference type="Rhea" id="RHEA-COMP:12418"/>
        <dbReference type="Rhea" id="RHEA-COMP:12419"/>
        <dbReference type="ChEBI" id="CHEBI:15378"/>
        <dbReference type="ChEBI" id="CHEBI:57856"/>
        <dbReference type="ChEBI" id="CHEBI:59789"/>
        <dbReference type="ChEBI" id="CHEBI:90615"/>
        <dbReference type="ChEBI" id="CHEBI:90616"/>
        <dbReference type="EC" id="2.1.1.72"/>
    </reaction>
</comment>
<accession>A0A9D1TIC9</accession>
<dbReference type="EMBL" id="DXIE01000022">
    <property type="protein sequence ID" value="HIV61830.1"/>
    <property type="molecule type" value="Genomic_DNA"/>
</dbReference>
<dbReference type="InterPro" id="IPR002052">
    <property type="entry name" value="DNA_methylase_N6_adenine_CS"/>
</dbReference>
<dbReference type="InterPro" id="IPR000055">
    <property type="entry name" value="Restrct_endonuc_typeI_TRD"/>
</dbReference>
<dbReference type="GO" id="GO:0008170">
    <property type="term" value="F:N-methyltransferase activity"/>
    <property type="evidence" value="ECO:0007669"/>
    <property type="project" value="InterPro"/>
</dbReference>
<dbReference type="Pfam" id="PF01420">
    <property type="entry name" value="Methylase_S"/>
    <property type="match status" value="1"/>
</dbReference>
<feature type="domain" description="Type I restriction modification DNA specificity" evidence="9">
    <location>
        <begin position="584"/>
        <end position="716"/>
    </location>
</feature>
<evidence type="ECO:0000259" key="9">
    <source>
        <dbReference type="Pfam" id="PF01420"/>
    </source>
</evidence>
<evidence type="ECO:0000256" key="5">
    <source>
        <dbReference type="ARBA" id="ARBA00022691"/>
    </source>
</evidence>
<keyword evidence="3 11" id="KW-0489">Methyltransferase</keyword>
<keyword evidence="6" id="KW-0680">Restriction system</keyword>
<protein>
    <recommendedName>
        <fullName evidence="2">site-specific DNA-methyltransferase (adenine-specific)</fullName>
        <ecNumber evidence="2">2.1.1.72</ecNumber>
    </recommendedName>
</protein>
<dbReference type="GO" id="GO:0009307">
    <property type="term" value="P:DNA restriction-modification system"/>
    <property type="evidence" value="ECO:0007669"/>
    <property type="project" value="UniProtKB-KW"/>
</dbReference>
<keyword evidence="7" id="KW-0238">DNA-binding</keyword>
<evidence type="ECO:0000313" key="12">
    <source>
        <dbReference type="Proteomes" id="UP000886808"/>
    </source>
</evidence>
<dbReference type="GO" id="GO:0003677">
    <property type="term" value="F:DNA binding"/>
    <property type="evidence" value="ECO:0007669"/>
    <property type="project" value="UniProtKB-KW"/>
</dbReference>
<dbReference type="Gene3D" id="3.90.220.20">
    <property type="entry name" value="DNA methylase specificity domains"/>
    <property type="match status" value="1"/>
</dbReference>
<dbReference type="AlphaFoldDB" id="A0A9D1TIC9"/>
<dbReference type="PANTHER" id="PTHR42933:SF3">
    <property type="entry name" value="TYPE I RESTRICTION ENZYME MJAVIII METHYLASE SUBUNIT"/>
    <property type="match status" value="1"/>
</dbReference>
<evidence type="ECO:0000313" key="11">
    <source>
        <dbReference type="EMBL" id="HIV61830.1"/>
    </source>
</evidence>
<gene>
    <name evidence="11" type="ORF">H9746_03145</name>
</gene>
<reference evidence="11" key="1">
    <citation type="journal article" date="2021" name="PeerJ">
        <title>Extensive microbial diversity within the chicken gut microbiome revealed by metagenomics and culture.</title>
        <authorList>
            <person name="Gilroy R."/>
            <person name="Ravi A."/>
            <person name="Getino M."/>
            <person name="Pursley I."/>
            <person name="Horton D.L."/>
            <person name="Alikhan N.F."/>
            <person name="Baker D."/>
            <person name="Gharbi K."/>
            <person name="Hall N."/>
            <person name="Watson M."/>
            <person name="Adriaenssens E.M."/>
            <person name="Foster-Nyarko E."/>
            <person name="Jarju S."/>
            <person name="Secka A."/>
            <person name="Antonio M."/>
            <person name="Oren A."/>
            <person name="Chaudhuri R.R."/>
            <person name="La Ragione R."/>
            <person name="Hildebrand F."/>
            <person name="Pallen M.J."/>
        </authorList>
    </citation>
    <scope>NUCLEOTIDE SEQUENCE</scope>
    <source>
        <strain evidence="11">CHK193-4272</strain>
    </source>
</reference>
<evidence type="ECO:0000256" key="8">
    <source>
        <dbReference type="ARBA" id="ARBA00047942"/>
    </source>
</evidence>
<dbReference type="Gene3D" id="3.40.50.150">
    <property type="entry name" value="Vaccinia Virus protein VP39"/>
    <property type="match status" value="1"/>
</dbReference>
<dbReference type="PRINTS" id="PR00507">
    <property type="entry name" value="N12N6MTFRASE"/>
</dbReference>
<dbReference type="EC" id="2.1.1.72" evidence="2"/>
<comment type="similarity">
    <text evidence="1">Belongs to the type-I restriction system S methylase family.</text>
</comment>
<dbReference type="SUPFAM" id="SSF116734">
    <property type="entry name" value="DNA methylase specificity domain"/>
    <property type="match status" value="1"/>
</dbReference>
<proteinExistence type="inferred from homology"/>
<sequence>MNPILSKKDLIDFTTDDKIVDKFEKILRIHSISDKENAFNRLISLFICKLADEIQNNDILDFQYKDNIDTYESLYERLDKLYKFGMQKILNQKVHDLDSFKYCSNNHFAFIEIYDIESFNKNGKILVDMVKLFQNYRLICQSNQQFLGDLFEKILYKGFKQDEGQFFTPIPIVKFILYSLPLEKFKNPKLIDYACGSGHFLTEASKILANNAEIYGIEKDYRLARVSKIALFMQSAINSNIILGDALENHNQIQNNSFDILISNPPYSISGFKAYLDLENIDLKLTDKIGENGGEIEVLFVERMVNLIKENGIAAIILPFSLLDKDLASYISAREQILNNFHIKAIVKLTSRTFADTSNNTVILFLEKKLNIYSNNYNEYLQKIGVSDSEYQTFLAGISDIENYSDYFKMYYDYFTQTLEIKNLIKSKKYKLLSKKEQKEQIKARFYSFAKAIEQEKLFYFNKIYNQKTIIINIPDDKQTEILGFDWSNRKGSQGIKILSLGGKMYSDDHKNSKNTLAYIIKQAFFNNYIDIKDDFKPYVSIVNTSDLIDFTRPSINKAIRINSFDFSSKYKLIGLNNKKYFSLFTGKRVKISETQNTGDIPVYSANVIQPLGFINKLLIEDFKKASVLWGIDGDWVVKYMPANTKFYPTDHCGVIRVNTNEINTYYLALVLFVVGYEYKFSRNNRASISKISGIKIPVPPLYIQEQIASIKNLDNLNNDKMFNKIRDILKAYGII</sequence>
<feature type="domain" description="DNA methylase adenine-specific" evidence="10">
    <location>
        <begin position="144"/>
        <end position="370"/>
    </location>
</feature>
<comment type="caution">
    <text evidence="11">The sequence shown here is derived from an EMBL/GenBank/DDBJ whole genome shotgun (WGS) entry which is preliminary data.</text>
</comment>
<evidence type="ECO:0000259" key="10">
    <source>
        <dbReference type="Pfam" id="PF02384"/>
    </source>
</evidence>
<evidence type="ECO:0000256" key="3">
    <source>
        <dbReference type="ARBA" id="ARBA00022603"/>
    </source>
</evidence>
<dbReference type="GO" id="GO:0032259">
    <property type="term" value="P:methylation"/>
    <property type="evidence" value="ECO:0007669"/>
    <property type="project" value="UniProtKB-KW"/>
</dbReference>
<dbReference type="InterPro" id="IPR003356">
    <property type="entry name" value="DNA_methylase_A-5"/>
</dbReference>